<dbReference type="InterPro" id="IPR001650">
    <property type="entry name" value="Helicase_C-like"/>
</dbReference>
<dbReference type="GO" id="GO:0003676">
    <property type="term" value="F:nucleic acid binding"/>
    <property type="evidence" value="ECO:0007669"/>
    <property type="project" value="InterPro"/>
</dbReference>
<dbReference type="InterPro" id="IPR044742">
    <property type="entry name" value="DEAD/DEAH_RhlB"/>
</dbReference>
<proteinExistence type="inferred from homology"/>
<dbReference type="GO" id="GO:0005524">
    <property type="term" value="F:ATP binding"/>
    <property type="evidence" value="ECO:0007669"/>
    <property type="project" value="UniProtKB-KW"/>
</dbReference>
<feature type="domain" description="Helicase C-terminal" evidence="9">
    <location>
        <begin position="235"/>
        <end position="399"/>
    </location>
</feature>
<evidence type="ECO:0000256" key="2">
    <source>
        <dbReference type="ARBA" id="ARBA00022801"/>
    </source>
</evidence>
<dbReference type="SMART" id="SM00487">
    <property type="entry name" value="DEXDc"/>
    <property type="match status" value="1"/>
</dbReference>
<dbReference type="InterPro" id="IPR014001">
    <property type="entry name" value="Helicase_ATP-bd"/>
</dbReference>
<dbReference type="InterPro" id="IPR014014">
    <property type="entry name" value="RNA_helicase_DEAD_Q_motif"/>
</dbReference>
<evidence type="ECO:0000256" key="6">
    <source>
        <dbReference type="PROSITE-ProRule" id="PRU00552"/>
    </source>
</evidence>
<feature type="domain" description="Helicase ATP-binding" evidence="8">
    <location>
        <begin position="42"/>
        <end position="211"/>
    </location>
</feature>
<evidence type="ECO:0000256" key="5">
    <source>
        <dbReference type="ARBA" id="ARBA00038437"/>
    </source>
</evidence>
<evidence type="ECO:0000259" key="8">
    <source>
        <dbReference type="PROSITE" id="PS51192"/>
    </source>
</evidence>
<dbReference type="InterPro" id="IPR050079">
    <property type="entry name" value="DEAD_box_RNA_helicase"/>
</dbReference>
<dbReference type="Gene3D" id="3.40.50.300">
    <property type="entry name" value="P-loop containing nucleotide triphosphate hydrolases"/>
    <property type="match status" value="2"/>
</dbReference>
<keyword evidence="3 7" id="KW-0347">Helicase</keyword>
<dbReference type="SUPFAM" id="SSF52540">
    <property type="entry name" value="P-loop containing nucleoside triphosphate hydrolases"/>
    <property type="match status" value="1"/>
</dbReference>
<feature type="short sequence motif" description="Q motif" evidence="6">
    <location>
        <begin position="11"/>
        <end position="39"/>
    </location>
</feature>
<accession>A0A6S6UJ73</accession>
<comment type="similarity">
    <text evidence="5 7">Belongs to the DEAD box helicase family.</text>
</comment>
<organism evidence="11">
    <name type="scientific">uncultured Sulfurovum sp</name>
    <dbReference type="NCBI Taxonomy" id="269237"/>
    <lineage>
        <taxon>Bacteria</taxon>
        <taxon>Pseudomonadati</taxon>
        <taxon>Campylobacterota</taxon>
        <taxon>Epsilonproteobacteria</taxon>
        <taxon>Campylobacterales</taxon>
        <taxon>Sulfurovaceae</taxon>
        <taxon>Sulfurovum</taxon>
        <taxon>environmental samples</taxon>
    </lineage>
</organism>
<gene>
    <name evidence="11" type="ORF">HELGO_WM1995</name>
</gene>
<dbReference type="InterPro" id="IPR011545">
    <property type="entry name" value="DEAD/DEAH_box_helicase_dom"/>
</dbReference>
<evidence type="ECO:0000259" key="9">
    <source>
        <dbReference type="PROSITE" id="PS51194"/>
    </source>
</evidence>
<dbReference type="InterPro" id="IPR027417">
    <property type="entry name" value="P-loop_NTPase"/>
</dbReference>
<evidence type="ECO:0000256" key="4">
    <source>
        <dbReference type="ARBA" id="ARBA00022840"/>
    </source>
</evidence>
<dbReference type="Pfam" id="PF00271">
    <property type="entry name" value="Helicase_C"/>
    <property type="match status" value="1"/>
</dbReference>
<keyword evidence="1 7" id="KW-0547">Nucleotide-binding</keyword>
<dbReference type="GO" id="GO:0005829">
    <property type="term" value="C:cytosol"/>
    <property type="evidence" value="ECO:0007669"/>
    <property type="project" value="TreeGrafter"/>
</dbReference>
<dbReference type="GO" id="GO:0003724">
    <property type="term" value="F:RNA helicase activity"/>
    <property type="evidence" value="ECO:0007669"/>
    <property type="project" value="UniProtKB-EC"/>
</dbReference>
<dbReference type="EC" id="3.6.4.13" evidence="11"/>
<evidence type="ECO:0000256" key="7">
    <source>
        <dbReference type="RuleBase" id="RU000492"/>
    </source>
</evidence>
<evidence type="ECO:0000259" key="10">
    <source>
        <dbReference type="PROSITE" id="PS51195"/>
    </source>
</evidence>
<reference evidence="11" key="1">
    <citation type="submission" date="2020-01" db="EMBL/GenBank/DDBJ databases">
        <authorList>
            <person name="Meier V. D."/>
            <person name="Meier V D."/>
        </authorList>
    </citation>
    <scope>NUCLEOTIDE SEQUENCE</scope>
    <source>
        <strain evidence="11">HLG_WM_MAG_01</strain>
    </source>
</reference>
<dbReference type="CDD" id="cd00268">
    <property type="entry name" value="DEADc"/>
    <property type="match status" value="1"/>
</dbReference>
<evidence type="ECO:0000256" key="3">
    <source>
        <dbReference type="ARBA" id="ARBA00022806"/>
    </source>
</evidence>
<dbReference type="GO" id="GO:0016787">
    <property type="term" value="F:hydrolase activity"/>
    <property type="evidence" value="ECO:0007669"/>
    <property type="project" value="UniProtKB-KW"/>
</dbReference>
<dbReference type="AlphaFoldDB" id="A0A6S6UJ73"/>
<evidence type="ECO:0000256" key="1">
    <source>
        <dbReference type="ARBA" id="ARBA00022741"/>
    </source>
</evidence>
<feature type="domain" description="DEAD-box RNA helicase Q" evidence="10">
    <location>
        <begin position="11"/>
        <end position="39"/>
    </location>
</feature>
<keyword evidence="2 7" id="KW-0378">Hydrolase</keyword>
<dbReference type="Pfam" id="PF00270">
    <property type="entry name" value="DEAD"/>
    <property type="match status" value="1"/>
</dbReference>
<dbReference type="PROSITE" id="PS51192">
    <property type="entry name" value="HELICASE_ATP_BIND_1"/>
    <property type="match status" value="1"/>
</dbReference>
<dbReference type="PROSITE" id="PS00039">
    <property type="entry name" value="DEAD_ATP_HELICASE"/>
    <property type="match status" value="1"/>
</dbReference>
<dbReference type="PROSITE" id="PS51195">
    <property type="entry name" value="Q_MOTIF"/>
    <property type="match status" value="1"/>
</dbReference>
<dbReference type="PANTHER" id="PTHR47959">
    <property type="entry name" value="ATP-DEPENDENT RNA HELICASE RHLE-RELATED"/>
    <property type="match status" value="1"/>
</dbReference>
<dbReference type="PROSITE" id="PS51194">
    <property type="entry name" value="HELICASE_CTER"/>
    <property type="match status" value="1"/>
</dbReference>
<dbReference type="InterPro" id="IPR000629">
    <property type="entry name" value="RNA-helicase_DEAD-box_CS"/>
</dbReference>
<dbReference type="CDD" id="cd18787">
    <property type="entry name" value="SF2_C_DEAD"/>
    <property type="match status" value="1"/>
</dbReference>
<protein>
    <submittedName>
        <fullName evidence="11">DEAD-box ATP-dependent RNA helicase CshA (EC)</fullName>
        <ecNumber evidence="11">3.6.4.13</ecNumber>
    </submittedName>
</protein>
<dbReference type="EMBL" id="CACVAS010000170">
    <property type="protein sequence ID" value="CAA6828460.1"/>
    <property type="molecule type" value="Genomic_DNA"/>
</dbReference>
<sequence length="470" mass="53122">MDELFTQRQNMKFTEFDFHKDLAKGVKIAGFKEPSPIQEQAIPIISSGSDLVGQAHTGTGKTAAFGLPMMDKLAKGEIERALVITPTRELATQVADELYHLGRFAGIRTLTVYGGVGYGRQIALIHKGVQIVVATPGRLKDLYKKGKIDVLNPEIVVLDEADEMLDMGFLEEIKEIFEYIPQNRQTLLFSATMPEPIKELASDILYNPQFLSVVGDEETTNNVIEQRYYMINENQRDDALVKLLETEETNKCIVFCRMKREVDRVTEHLQALGFSAAGLHGDLEQIDREVVIKGYRRGQTKIMVATDVAARGLDVKDVTHVINFHIPFDPQSYVHRIGRTGRAGKSGQAITLVTTEEFRELQRIQKEVGAQMRLATLQGGEGLDESGQEYLAEQIRDIHIHNNASDMIAYMGDMDREILLEKLMSRLIVEEQQNTGTQIGFDQDTVDEMMEGYSAEKKVTRNNNRRRKRR</sequence>
<dbReference type="PANTHER" id="PTHR47959:SF1">
    <property type="entry name" value="ATP-DEPENDENT RNA HELICASE DBPA"/>
    <property type="match status" value="1"/>
</dbReference>
<name>A0A6S6UJ73_9BACT</name>
<keyword evidence="4 7" id="KW-0067">ATP-binding</keyword>
<evidence type="ECO:0000313" key="11">
    <source>
        <dbReference type="EMBL" id="CAA6828460.1"/>
    </source>
</evidence>
<dbReference type="SMART" id="SM00490">
    <property type="entry name" value="HELICc"/>
    <property type="match status" value="1"/>
</dbReference>